<evidence type="ECO:0000256" key="4">
    <source>
        <dbReference type="RuleBase" id="RU004508"/>
    </source>
</evidence>
<evidence type="ECO:0000313" key="6">
    <source>
        <dbReference type="Proteomes" id="UP000636888"/>
    </source>
</evidence>
<keyword evidence="3 4" id="KW-0663">Pyridoxal phosphate</keyword>
<dbReference type="InterPro" id="IPR015421">
    <property type="entry name" value="PyrdxlP-dep_Trfase_major"/>
</dbReference>
<keyword evidence="5" id="KW-0032">Aminotransferase</keyword>
<dbReference type="AlphaFoldDB" id="A0A8J7M1Z6"/>
<evidence type="ECO:0000313" key="5">
    <source>
        <dbReference type="EMBL" id="MBJ6727096.1"/>
    </source>
</evidence>
<organism evidence="5 6">
    <name type="scientific">Geomesophilobacter sediminis</name>
    <dbReference type="NCBI Taxonomy" id="2798584"/>
    <lineage>
        <taxon>Bacteria</taxon>
        <taxon>Pseudomonadati</taxon>
        <taxon>Thermodesulfobacteriota</taxon>
        <taxon>Desulfuromonadia</taxon>
        <taxon>Geobacterales</taxon>
        <taxon>Geobacteraceae</taxon>
        <taxon>Geomesophilobacter</taxon>
    </lineage>
</organism>
<dbReference type="RefSeq" id="WP_199386011.1">
    <property type="nucleotide sequence ID" value="NZ_JAEMHM010000020.1"/>
</dbReference>
<dbReference type="EMBL" id="JAEMHM010000020">
    <property type="protein sequence ID" value="MBJ6727096.1"/>
    <property type="molecule type" value="Genomic_DNA"/>
</dbReference>
<gene>
    <name evidence="5" type="ORF">JFN93_20490</name>
</gene>
<dbReference type="PANTHER" id="PTHR30244">
    <property type="entry name" value="TRANSAMINASE"/>
    <property type="match status" value="1"/>
</dbReference>
<dbReference type="Gene3D" id="3.90.1150.10">
    <property type="entry name" value="Aspartate Aminotransferase, domain 1"/>
    <property type="match status" value="1"/>
</dbReference>
<evidence type="ECO:0000256" key="1">
    <source>
        <dbReference type="ARBA" id="ARBA00037999"/>
    </source>
</evidence>
<accession>A0A8J7M1Z6</accession>
<dbReference type="InterPro" id="IPR000653">
    <property type="entry name" value="DegT/StrS_aminotransferase"/>
</dbReference>
<dbReference type="GO" id="GO:0030170">
    <property type="term" value="F:pyridoxal phosphate binding"/>
    <property type="evidence" value="ECO:0007669"/>
    <property type="project" value="TreeGrafter"/>
</dbReference>
<proteinExistence type="inferred from homology"/>
<dbReference type="InterPro" id="IPR015422">
    <property type="entry name" value="PyrdxlP-dep_Trfase_small"/>
</dbReference>
<keyword evidence="5" id="KW-0808">Transferase</keyword>
<dbReference type="GO" id="GO:0008483">
    <property type="term" value="F:transaminase activity"/>
    <property type="evidence" value="ECO:0007669"/>
    <property type="project" value="UniProtKB-KW"/>
</dbReference>
<comment type="similarity">
    <text evidence="1 4">Belongs to the DegT/DnrJ/EryC1 family.</text>
</comment>
<protein>
    <submittedName>
        <fullName evidence="5">DegT/DnrJ/EryC1/StrS family aminotransferase</fullName>
    </submittedName>
</protein>
<reference evidence="5" key="1">
    <citation type="submission" date="2020-12" db="EMBL/GenBank/DDBJ databases">
        <title>Geomonas sp. Red875, isolated from river sediment.</title>
        <authorList>
            <person name="Xu Z."/>
            <person name="Zhang Z."/>
            <person name="Masuda Y."/>
            <person name="Itoh H."/>
            <person name="Senoo K."/>
        </authorList>
    </citation>
    <scope>NUCLEOTIDE SEQUENCE</scope>
    <source>
        <strain evidence="5">Red875</strain>
    </source>
</reference>
<dbReference type="SUPFAM" id="SSF53383">
    <property type="entry name" value="PLP-dependent transferases"/>
    <property type="match status" value="1"/>
</dbReference>
<dbReference type="Gene3D" id="3.40.640.10">
    <property type="entry name" value="Type I PLP-dependent aspartate aminotransferase-like (Major domain)"/>
    <property type="match status" value="1"/>
</dbReference>
<sequence>MRIKRTLPPAAAPIEVQDLISGLRGMLRGGETLSKFEKELKEYFEAEYCFAVSSGKAALTLVLEVLHQLRPEQNEVVIPAYTCYSVPSAVIRARLAIRLCDIEETTLDFDLNQLSRQLKSKKVLCVMPTHLFGVPANIRKLRELVGEKPIFIVEDAAQAMGAEWQGGKLGALGDVGFFSMGRGKAFSTTEGGVIVTRDERIGQALQEKIRTLPAMRATGIVRTIGETIVLSVFMHPPLFWLPKALPFLKLGQTFYNPDFPIHRLSSFNAGTAARWQAKIERFRKLRCRNITALIESGILPPGPVGPQCPDLIRFPLITDMPERKRELLYHAERQGLGFSPGYPDSVAAIPELADQHFPPESFRVAKDVAARLLTLPIHPLVNDQDLQKIIGSVCPPLPLFNLSP</sequence>
<dbReference type="GO" id="GO:0000271">
    <property type="term" value="P:polysaccharide biosynthetic process"/>
    <property type="evidence" value="ECO:0007669"/>
    <property type="project" value="TreeGrafter"/>
</dbReference>
<dbReference type="Pfam" id="PF01041">
    <property type="entry name" value="DegT_DnrJ_EryC1"/>
    <property type="match status" value="2"/>
</dbReference>
<dbReference type="Proteomes" id="UP000636888">
    <property type="component" value="Unassembled WGS sequence"/>
</dbReference>
<dbReference type="InterPro" id="IPR015424">
    <property type="entry name" value="PyrdxlP-dep_Trfase"/>
</dbReference>
<name>A0A8J7M1Z6_9BACT</name>
<dbReference type="PIRSF" id="PIRSF000390">
    <property type="entry name" value="PLP_StrS"/>
    <property type="match status" value="1"/>
</dbReference>
<dbReference type="PANTHER" id="PTHR30244:SF34">
    <property type="entry name" value="DTDP-4-AMINO-4,6-DIDEOXYGALACTOSE TRANSAMINASE"/>
    <property type="match status" value="1"/>
</dbReference>
<keyword evidence="6" id="KW-1185">Reference proteome</keyword>
<evidence type="ECO:0000256" key="2">
    <source>
        <dbReference type="PIRSR" id="PIRSR000390-1"/>
    </source>
</evidence>
<comment type="caution">
    <text evidence="5">The sequence shown here is derived from an EMBL/GenBank/DDBJ whole genome shotgun (WGS) entry which is preliminary data.</text>
</comment>
<feature type="active site" description="Proton acceptor" evidence="2">
    <location>
        <position position="184"/>
    </location>
</feature>
<feature type="modified residue" description="N6-(pyridoxal phosphate)lysine" evidence="3">
    <location>
        <position position="184"/>
    </location>
</feature>
<evidence type="ECO:0000256" key="3">
    <source>
        <dbReference type="PIRSR" id="PIRSR000390-2"/>
    </source>
</evidence>